<protein>
    <submittedName>
        <fullName evidence="3">DUF4296 domain-containing protein</fullName>
    </submittedName>
</protein>
<dbReference type="Pfam" id="PF14129">
    <property type="entry name" value="DUF4296"/>
    <property type="match status" value="1"/>
</dbReference>
<evidence type="ECO:0000313" key="3">
    <source>
        <dbReference type="EMBL" id="MBP0904817.1"/>
    </source>
</evidence>
<keyword evidence="1" id="KW-0175">Coiled coil</keyword>
<proteinExistence type="predicted"/>
<evidence type="ECO:0000313" key="4">
    <source>
        <dbReference type="Proteomes" id="UP000670776"/>
    </source>
</evidence>
<sequence>MMKRLLISLTVIFLVAACGFGGPEKPKNLISKETMVNILIDARLMGSATFIDKQKMLEHGIKPENYVFEKYGIDSLQFASSNAYYAYHIKEYEEIYNTVTDSLERLKKTLNELKLKEEKEEKKRVQDSIDALKVKDSLDINKIKDSLTTGTLKKQIKKDEGALINPVSYK</sequence>
<evidence type="ECO:0000259" key="2">
    <source>
        <dbReference type="Pfam" id="PF14129"/>
    </source>
</evidence>
<dbReference type="RefSeq" id="WP_209655703.1">
    <property type="nucleotide sequence ID" value="NZ_JAGJCB010000013.1"/>
</dbReference>
<organism evidence="3 4">
    <name type="scientific">Mariniflexile gromovii</name>
    <dbReference type="NCBI Taxonomy" id="362523"/>
    <lineage>
        <taxon>Bacteria</taxon>
        <taxon>Pseudomonadati</taxon>
        <taxon>Bacteroidota</taxon>
        <taxon>Flavobacteriia</taxon>
        <taxon>Flavobacteriales</taxon>
        <taxon>Flavobacteriaceae</taxon>
        <taxon>Mariniflexile</taxon>
    </lineage>
</organism>
<dbReference type="InterPro" id="IPR025381">
    <property type="entry name" value="DUF4296"/>
</dbReference>
<dbReference type="PROSITE" id="PS51257">
    <property type="entry name" value="PROKAR_LIPOPROTEIN"/>
    <property type="match status" value="1"/>
</dbReference>
<keyword evidence="4" id="KW-1185">Reference proteome</keyword>
<accession>A0ABS4BW51</accession>
<dbReference type="Proteomes" id="UP000670776">
    <property type="component" value="Unassembled WGS sequence"/>
</dbReference>
<dbReference type="EMBL" id="JAGJCB010000013">
    <property type="protein sequence ID" value="MBP0904817.1"/>
    <property type="molecule type" value="Genomic_DNA"/>
</dbReference>
<feature type="domain" description="DUF4296" evidence="2">
    <location>
        <begin position="26"/>
        <end position="108"/>
    </location>
</feature>
<gene>
    <name evidence="3" type="ORF">J8H85_13325</name>
</gene>
<reference evidence="3 4" key="1">
    <citation type="submission" date="2021-04" db="EMBL/GenBank/DDBJ databases">
        <title>Mariniflexile gromovii gen. nov., sp. nov., a gliding bacterium isolated from the sea urchin Strongylocentrotus intermedius.</title>
        <authorList>
            <person name="Ko S."/>
            <person name="Le V."/>
            <person name="Ahn C.-Y."/>
            <person name="Oh H.-M."/>
        </authorList>
    </citation>
    <scope>NUCLEOTIDE SEQUENCE [LARGE SCALE GENOMIC DNA]</scope>
    <source>
        <strain evidence="3 4">KCTC 12570</strain>
    </source>
</reference>
<evidence type="ECO:0000256" key="1">
    <source>
        <dbReference type="SAM" id="Coils"/>
    </source>
</evidence>
<feature type="coiled-coil region" evidence="1">
    <location>
        <begin position="89"/>
        <end position="135"/>
    </location>
</feature>
<comment type="caution">
    <text evidence="3">The sequence shown here is derived from an EMBL/GenBank/DDBJ whole genome shotgun (WGS) entry which is preliminary data.</text>
</comment>
<name>A0ABS4BW51_9FLAO</name>